<evidence type="ECO:0000313" key="7">
    <source>
        <dbReference type="EMBL" id="MXO57055.1"/>
    </source>
</evidence>
<feature type="binding site" evidence="5">
    <location>
        <position position="190"/>
    </location>
    <ligand>
        <name>Zn(2+)</name>
        <dbReference type="ChEBI" id="CHEBI:29105"/>
    </ligand>
</feature>
<dbReference type="Proteomes" id="UP000468943">
    <property type="component" value="Unassembled WGS sequence"/>
</dbReference>
<sequence length="210" mass="22945">MYPSPTNAERYADGAVHIIGLTAVLTGCLTLVIFSAFEFGAALFAACVIYAISMTASFAISASYHLLPHHHWRLGLRRMDHAAIYALIAGTFTPLLVFVGSLTAYTILAAVWVLAIPAMLYKIFGTHIEPRWSMASYLGLGWIGAIAIPDFWASLSTSALVACGAGGFFYTFGAILFSRKTQPFRYSIWHIFVLLGTLSFFIAIWLSLFG</sequence>
<evidence type="ECO:0000256" key="3">
    <source>
        <dbReference type="ARBA" id="ARBA00022989"/>
    </source>
</evidence>
<comment type="subcellular location">
    <subcellularLocation>
        <location evidence="1">Membrane</location>
        <topology evidence="1">Multi-pass membrane protein</topology>
    </subcellularLocation>
</comment>
<dbReference type="GO" id="GO:0016020">
    <property type="term" value="C:membrane"/>
    <property type="evidence" value="ECO:0007669"/>
    <property type="project" value="UniProtKB-SubCell"/>
</dbReference>
<dbReference type="PANTHER" id="PTHR20855">
    <property type="entry name" value="ADIPOR/PROGESTIN RECEPTOR-RELATED"/>
    <property type="match status" value="1"/>
</dbReference>
<evidence type="ECO:0000256" key="2">
    <source>
        <dbReference type="ARBA" id="ARBA00022692"/>
    </source>
</evidence>
<feature type="transmembrane region" description="Helical" evidence="6">
    <location>
        <begin position="79"/>
        <end position="99"/>
    </location>
</feature>
<evidence type="ECO:0000256" key="5">
    <source>
        <dbReference type="PIRSR" id="PIRSR604254-1"/>
    </source>
</evidence>
<organism evidence="7 8">
    <name type="scientific">Pontixanthobacter gangjinensis</name>
    <dbReference type="NCBI Taxonomy" id="1028742"/>
    <lineage>
        <taxon>Bacteria</taxon>
        <taxon>Pseudomonadati</taxon>
        <taxon>Pseudomonadota</taxon>
        <taxon>Alphaproteobacteria</taxon>
        <taxon>Sphingomonadales</taxon>
        <taxon>Erythrobacteraceae</taxon>
        <taxon>Pontixanthobacter</taxon>
    </lineage>
</organism>
<comment type="caution">
    <text evidence="7">The sequence shown here is derived from an EMBL/GenBank/DDBJ whole genome shotgun (WGS) entry which is preliminary data.</text>
</comment>
<proteinExistence type="predicted"/>
<dbReference type="PANTHER" id="PTHR20855:SF3">
    <property type="entry name" value="LD03007P"/>
    <property type="match status" value="1"/>
</dbReference>
<protein>
    <submittedName>
        <fullName evidence="7">Hemolysin</fullName>
    </submittedName>
</protein>
<dbReference type="Pfam" id="PF03006">
    <property type="entry name" value="HlyIII"/>
    <property type="match status" value="1"/>
</dbReference>
<keyword evidence="5" id="KW-0862">Zinc</keyword>
<feature type="transmembrane region" description="Helical" evidence="6">
    <location>
        <begin position="12"/>
        <end position="37"/>
    </location>
</feature>
<dbReference type="OrthoDB" id="9813689at2"/>
<keyword evidence="5" id="KW-0479">Metal-binding</keyword>
<keyword evidence="4 6" id="KW-0472">Membrane</keyword>
<evidence type="ECO:0000313" key="8">
    <source>
        <dbReference type="Proteomes" id="UP000468943"/>
    </source>
</evidence>
<dbReference type="EMBL" id="WTYS01000001">
    <property type="protein sequence ID" value="MXO57055.1"/>
    <property type="molecule type" value="Genomic_DNA"/>
</dbReference>
<accession>A0A6I4SMQ1</accession>
<evidence type="ECO:0000256" key="1">
    <source>
        <dbReference type="ARBA" id="ARBA00004141"/>
    </source>
</evidence>
<dbReference type="GO" id="GO:0046872">
    <property type="term" value="F:metal ion binding"/>
    <property type="evidence" value="ECO:0007669"/>
    <property type="project" value="UniProtKB-KW"/>
</dbReference>
<evidence type="ECO:0000256" key="4">
    <source>
        <dbReference type="ARBA" id="ARBA00023136"/>
    </source>
</evidence>
<name>A0A6I4SMQ1_9SPHN</name>
<reference evidence="7 8" key="1">
    <citation type="submission" date="2019-12" db="EMBL/GenBank/DDBJ databases">
        <title>Genomic-based taxomic classification of the family Erythrobacteraceae.</title>
        <authorList>
            <person name="Xu L."/>
        </authorList>
    </citation>
    <scope>NUCLEOTIDE SEQUENCE [LARGE SCALE GENOMIC DNA]</scope>
    <source>
        <strain evidence="7 8">JCM 17802</strain>
    </source>
</reference>
<feature type="transmembrane region" description="Helical" evidence="6">
    <location>
        <begin position="159"/>
        <end position="177"/>
    </location>
</feature>
<dbReference type="InterPro" id="IPR004254">
    <property type="entry name" value="AdipoR/HlyIII-related"/>
</dbReference>
<dbReference type="AlphaFoldDB" id="A0A6I4SMQ1"/>
<dbReference type="RefSeq" id="WP_160598186.1">
    <property type="nucleotide sequence ID" value="NZ_WTYS01000001.1"/>
</dbReference>
<feature type="transmembrane region" description="Helical" evidence="6">
    <location>
        <begin position="43"/>
        <end position="67"/>
    </location>
</feature>
<gene>
    <name evidence="7" type="ORF">GRI36_09170</name>
</gene>
<keyword evidence="3 6" id="KW-1133">Transmembrane helix</keyword>
<feature type="transmembrane region" description="Helical" evidence="6">
    <location>
        <begin position="189"/>
        <end position="208"/>
    </location>
</feature>
<evidence type="ECO:0000256" key="6">
    <source>
        <dbReference type="SAM" id="Phobius"/>
    </source>
</evidence>
<feature type="transmembrane region" description="Helical" evidence="6">
    <location>
        <begin position="136"/>
        <end position="153"/>
    </location>
</feature>
<keyword evidence="2 6" id="KW-0812">Transmembrane</keyword>
<keyword evidence="8" id="KW-1185">Reference proteome</keyword>
<feature type="binding site" evidence="5">
    <location>
        <position position="65"/>
    </location>
    <ligand>
        <name>Zn(2+)</name>
        <dbReference type="ChEBI" id="CHEBI:29105"/>
    </ligand>
</feature>